<dbReference type="InterPro" id="IPR013324">
    <property type="entry name" value="RNA_pol_sigma_r3/r4-like"/>
</dbReference>
<comment type="similarity">
    <text evidence="1">Belongs to the sigma-70 factor family.</text>
</comment>
<evidence type="ECO:0000256" key="5">
    <source>
        <dbReference type="ARBA" id="ARBA00023125"/>
    </source>
</evidence>
<dbReference type="InterPro" id="IPR013325">
    <property type="entry name" value="RNA_pol_sigma_r2"/>
</dbReference>
<dbReference type="Pfam" id="PF04545">
    <property type="entry name" value="Sigma70_r4"/>
    <property type="match status" value="1"/>
</dbReference>
<keyword evidence="3" id="KW-0805">Transcription regulation</keyword>
<keyword evidence="4" id="KW-0731">Sigma factor</keyword>
<keyword evidence="6" id="KW-0804">Transcription</keyword>
<evidence type="ECO:0000259" key="8">
    <source>
        <dbReference type="PROSITE" id="PS50943"/>
    </source>
</evidence>
<dbReference type="InterPro" id="IPR001387">
    <property type="entry name" value="Cro/C1-type_HTH"/>
</dbReference>
<dbReference type="PANTHER" id="PTHR30376:SF3">
    <property type="entry name" value="RNA POLYMERASE SIGMA FACTOR RPOH"/>
    <property type="match status" value="1"/>
</dbReference>
<dbReference type="CDD" id="cd06171">
    <property type="entry name" value="Sigma70_r4"/>
    <property type="match status" value="1"/>
</dbReference>
<dbReference type="PROSITE" id="PS50943">
    <property type="entry name" value="HTH_CROC1"/>
    <property type="match status" value="1"/>
</dbReference>
<keyword evidence="10" id="KW-1185">Reference proteome</keyword>
<keyword evidence="5" id="KW-0238">DNA-binding</keyword>
<dbReference type="NCBIfam" id="TIGR02937">
    <property type="entry name" value="sigma70-ECF"/>
    <property type="match status" value="1"/>
</dbReference>
<dbReference type="EMBL" id="JBHTCT010000005">
    <property type="protein sequence ID" value="MFC7364081.1"/>
    <property type="molecule type" value="Genomic_DNA"/>
</dbReference>
<dbReference type="Gene3D" id="1.10.1740.10">
    <property type="match status" value="1"/>
</dbReference>
<sequence>MDREEMPVSREMERVPGELPEGKAGADMDFDETDSPSDRAESHVRSVGQIVYLPERNRIIEENLHLVNYVVCRFRHTNIPADELTNIGAIGLIKAVDTFDRERNVKLSTYASRCIKNEILMHLRKAGKTRLEVSLEQPLGPDLEGNGRILSEVLGMDEDMDIDLEREYERAQVTEAVSRLEERERFIVESRFAIGGREELTQQELSEKLGISQSYISRLEKRIAKDLRRFLRHLDWNHPVS</sequence>
<evidence type="ECO:0000256" key="1">
    <source>
        <dbReference type="ARBA" id="ARBA00007788"/>
    </source>
</evidence>
<dbReference type="SUPFAM" id="SSF88946">
    <property type="entry name" value="Sigma2 domain of RNA polymerase sigma factors"/>
    <property type="match status" value="1"/>
</dbReference>
<dbReference type="Proteomes" id="UP001596483">
    <property type="component" value="Unassembled WGS sequence"/>
</dbReference>
<evidence type="ECO:0000256" key="4">
    <source>
        <dbReference type="ARBA" id="ARBA00023082"/>
    </source>
</evidence>
<dbReference type="PRINTS" id="PR00046">
    <property type="entry name" value="SIGMA70FCT"/>
</dbReference>
<dbReference type="SUPFAM" id="SSF88659">
    <property type="entry name" value="Sigma3 and sigma4 domains of RNA polymerase sigma factors"/>
    <property type="match status" value="1"/>
</dbReference>
<dbReference type="InterPro" id="IPR050813">
    <property type="entry name" value="Sigma-70_Factor"/>
</dbReference>
<dbReference type="Gene3D" id="1.10.10.10">
    <property type="entry name" value="Winged helix-like DNA-binding domain superfamily/Winged helix DNA-binding domain"/>
    <property type="match status" value="1"/>
</dbReference>
<evidence type="ECO:0000256" key="7">
    <source>
        <dbReference type="SAM" id="MobiDB-lite"/>
    </source>
</evidence>
<evidence type="ECO:0000313" key="9">
    <source>
        <dbReference type="EMBL" id="MFC7364081.1"/>
    </source>
</evidence>
<evidence type="ECO:0000313" key="10">
    <source>
        <dbReference type="Proteomes" id="UP001596483"/>
    </source>
</evidence>
<dbReference type="InterPro" id="IPR014284">
    <property type="entry name" value="RNA_pol_sigma-70_dom"/>
</dbReference>
<feature type="domain" description="HTH cro/C1-type" evidence="8">
    <location>
        <begin position="200"/>
        <end position="221"/>
    </location>
</feature>
<reference evidence="10" key="1">
    <citation type="journal article" date="2019" name="Int. J. Syst. Evol. Microbiol.">
        <title>The Global Catalogue of Microorganisms (GCM) 10K type strain sequencing project: providing services to taxonomists for standard genome sequencing and annotation.</title>
        <authorList>
            <consortium name="The Broad Institute Genomics Platform"/>
            <consortium name="The Broad Institute Genome Sequencing Center for Infectious Disease"/>
            <person name="Wu L."/>
            <person name="Ma J."/>
        </authorList>
    </citation>
    <scope>NUCLEOTIDE SEQUENCE [LARGE SCALE GENOMIC DNA]</scope>
    <source>
        <strain evidence="10">JCM 4738</strain>
    </source>
</reference>
<proteinExistence type="inferred from homology"/>
<evidence type="ECO:0000256" key="6">
    <source>
        <dbReference type="ARBA" id="ARBA00023163"/>
    </source>
</evidence>
<accession>A0ABW2NAI6</accession>
<dbReference type="InterPro" id="IPR007630">
    <property type="entry name" value="RNA_pol_sigma70_r4"/>
</dbReference>
<keyword evidence="2" id="KW-0749">Sporulation</keyword>
<dbReference type="Pfam" id="PF04542">
    <property type="entry name" value="Sigma70_r2"/>
    <property type="match status" value="1"/>
</dbReference>
<evidence type="ECO:0000256" key="2">
    <source>
        <dbReference type="ARBA" id="ARBA00022969"/>
    </source>
</evidence>
<protein>
    <submittedName>
        <fullName evidence="9">Sigma-70 family RNA polymerase sigma factor</fullName>
    </submittedName>
</protein>
<organism evidence="9 10">
    <name type="scientific">Bhargavaea changchunensis</name>
    <dbReference type="NCBI Taxonomy" id="2134037"/>
    <lineage>
        <taxon>Bacteria</taxon>
        <taxon>Bacillati</taxon>
        <taxon>Bacillota</taxon>
        <taxon>Bacilli</taxon>
        <taxon>Bacillales</taxon>
        <taxon>Caryophanaceae</taxon>
        <taxon>Bhargavaea</taxon>
    </lineage>
</organism>
<dbReference type="PANTHER" id="PTHR30376">
    <property type="entry name" value="SIGMA FACTOR RPOH HEAT SHOCK RELATED"/>
    <property type="match status" value="1"/>
</dbReference>
<comment type="caution">
    <text evidence="9">The sequence shown here is derived from an EMBL/GenBank/DDBJ whole genome shotgun (WGS) entry which is preliminary data.</text>
</comment>
<feature type="compositionally biased region" description="Basic and acidic residues" evidence="7">
    <location>
        <begin position="1"/>
        <end position="26"/>
    </location>
</feature>
<dbReference type="InterPro" id="IPR007627">
    <property type="entry name" value="RNA_pol_sigma70_r2"/>
</dbReference>
<evidence type="ECO:0000256" key="3">
    <source>
        <dbReference type="ARBA" id="ARBA00023015"/>
    </source>
</evidence>
<gene>
    <name evidence="9" type="ORF">ACFQQH_02740</name>
</gene>
<dbReference type="RefSeq" id="WP_157294422.1">
    <property type="nucleotide sequence ID" value="NZ_JBHTCT010000005.1"/>
</dbReference>
<dbReference type="InterPro" id="IPR000943">
    <property type="entry name" value="RNA_pol_sigma70"/>
</dbReference>
<name>A0ABW2NAI6_9BACL</name>
<feature type="region of interest" description="Disordered" evidence="7">
    <location>
        <begin position="1"/>
        <end position="41"/>
    </location>
</feature>
<dbReference type="InterPro" id="IPR036388">
    <property type="entry name" value="WH-like_DNA-bd_sf"/>
</dbReference>